<gene>
    <name evidence="10 15" type="primary">murF</name>
    <name evidence="15" type="ORF">KOR42_37430</name>
</gene>
<organism evidence="15 16">
    <name type="scientific">Thalassoglobus neptunius</name>
    <dbReference type="NCBI Taxonomy" id="1938619"/>
    <lineage>
        <taxon>Bacteria</taxon>
        <taxon>Pseudomonadati</taxon>
        <taxon>Planctomycetota</taxon>
        <taxon>Planctomycetia</taxon>
        <taxon>Planctomycetales</taxon>
        <taxon>Planctomycetaceae</taxon>
        <taxon>Thalassoglobus</taxon>
    </lineage>
</organism>
<keyword evidence="7 10" id="KW-0573">Peptidoglycan synthesis</keyword>
<keyword evidence="2 10" id="KW-0436">Ligase</keyword>
<dbReference type="InterPro" id="IPR036565">
    <property type="entry name" value="Mur-like_cat_sf"/>
</dbReference>
<dbReference type="InterPro" id="IPR035911">
    <property type="entry name" value="MurE/MurF_N"/>
</dbReference>
<dbReference type="AlphaFoldDB" id="A0A5C5WIK0"/>
<comment type="function">
    <text evidence="10 11">Involved in cell wall formation. Catalyzes the final step in the synthesis of UDP-N-acetylmuramoyl-pentapeptide, the precursor of murein.</text>
</comment>
<dbReference type="Proteomes" id="UP000317243">
    <property type="component" value="Unassembled WGS sequence"/>
</dbReference>
<dbReference type="GO" id="GO:0005737">
    <property type="term" value="C:cytoplasm"/>
    <property type="evidence" value="ECO:0007669"/>
    <property type="project" value="UniProtKB-SubCell"/>
</dbReference>
<evidence type="ECO:0000256" key="4">
    <source>
        <dbReference type="ARBA" id="ARBA00022741"/>
    </source>
</evidence>
<evidence type="ECO:0000256" key="3">
    <source>
        <dbReference type="ARBA" id="ARBA00022618"/>
    </source>
</evidence>
<dbReference type="SUPFAM" id="SSF63418">
    <property type="entry name" value="MurE/MurF N-terminal domain"/>
    <property type="match status" value="1"/>
</dbReference>
<evidence type="ECO:0000259" key="12">
    <source>
        <dbReference type="Pfam" id="PF01225"/>
    </source>
</evidence>
<dbReference type="GO" id="GO:0071555">
    <property type="term" value="P:cell wall organization"/>
    <property type="evidence" value="ECO:0007669"/>
    <property type="project" value="UniProtKB-KW"/>
</dbReference>
<evidence type="ECO:0000313" key="16">
    <source>
        <dbReference type="Proteomes" id="UP000317243"/>
    </source>
</evidence>
<evidence type="ECO:0000256" key="7">
    <source>
        <dbReference type="ARBA" id="ARBA00022984"/>
    </source>
</evidence>
<accession>A0A5C5WIK0</accession>
<dbReference type="Pfam" id="PF08245">
    <property type="entry name" value="Mur_ligase_M"/>
    <property type="match status" value="1"/>
</dbReference>
<keyword evidence="9 10" id="KW-0961">Cell wall biogenesis/degradation</keyword>
<keyword evidence="4 10" id="KW-0547">Nucleotide-binding</keyword>
<keyword evidence="5 10" id="KW-0067">ATP-binding</keyword>
<evidence type="ECO:0000256" key="5">
    <source>
        <dbReference type="ARBA" id="ARBA00022840"/>
    </source>
</evidence>
<dbReference type="GO" id="GO:0008766">
    <property type="term" value="F:UDP-N-acetylmuramoylalanyl-D-glutamyl-2,6-diaminopimelate-D-alanyl-D-alanine ligase activity"/>
    <property type="evidence" value="ECO:0007669"/>
    <property type="project" value="RHEA"/>
</dbReference>
<dbReference type="NCBIfam" id="TIGR01143">
    <property type="entry name" value="murF"/>
    <property type="match status" value="1"/>
</dbReference>
<dbReference type="InterPro" id="IPR013221">
    <property type="entry name" value="Mur_ligase_cen"/>
</dbReference>
<keyword evidence="3 10" id="KW-0132">Cell division</keyword>
<evidence type="ECO:0000256" key="6">
    <source>
        <dbReference type="ARBA" id="ARBA00022960"/>
    </source>
</evidence>
<proteinExistence type="inferred from homology"/>
<keyword evidence="16" id="KW-1185">Reference proteome</keyword>
<feature type="domain" description="Mur ligase C-terminal" evidence="13">
    <location>
        <begin position="317"/>
        <end position="438"/>
    </location>
</feature>
<dbReference type="EC" id="6.3.2.10" evidence="10 11"/>
<dbReference type="Gene3D" id="3.40.1190.10">
    <property type="entry name" value="Mur-like, catalytic domain"/>
    <property type="match status" value="1"/>
</dbReference>
<dbReference type="RefSeq" id="WP_146511175.1">
    <property type="nucleotide sequence ID" value="NZ_SIHI01000016.1"/>
</dbReference>
<evidence type="ECO:0000256" key="2">
    <source>
        <dbReference type="ARBA" id="ARBA00022598"/>
    </source>
</evidence>
<comment type="pathway">
    <text evidence="10 11">Cell wall biogenesis; peptidoglycan biosynthesis.</text>
</comment>
<dbReference type="InterPro" id="IPR036615">
    <property type="entry name" value="Mur_ligase_C_dom_sf"/>
</dbReference>
<evidence type="ECO:0000256" key="1">
    <source>
        <dbReference type="ARBA" id="ARBA00022490"/>
    </source>
</evidence>
<dbReference type="PANTHER" id="PTHR43024">
    <property type="entry name" value="UDP-N-ACETYLMURAMOYL-TRIPEPTIDE--D-ALANYL-D-ALANINE LIGASE"/>
    <property type="match status" value="1"/>
</dbReference>
<dbReference type="InterPro" id="IPR004101">
    <property type="entry name" value="Mur_ligase_C"/>
</dbReference>
<evidence type="ECO:0000259" key="13">
    <source>
        <dbReference type="Pfam" id="PF02875"/>
    </source>
</evidence>
<keyword evidence="1 10" id="KW-0963">Cytoplasm</keyword>
<dbReference type="SUPFAM" id="SSF53623">
    <property type="entry name" value="MurD-like peptide ligases, catalytic domain"/>
    <property type="match status" value="1"/>
</dbReference>
<dbReference type="GO" id="GO:0047480">
    <property type="term" value="F:UDP-N-acetylmuramoyl-tripeptide-D-alanyl-D-alanine ligase activity"/>
    <property type="evidence" value="ECO:0007669"/>
    <property type="project" value="UniProtKB-UniRule"/>
</dbReference>
<dbReference type="GO" id="GO:0008360">
    <property type="term" value="P:regulation of cell shape"/>
    <property type="evidence" value="ECO:0007669"/>
    <property type="project" value="UniProtKB-KW"/>
</dbReference>
<comment type="similarity">
    <text evidence="10">Belongs to the MurCDEF family. MurF subfamily.</text>
</comment>
<feature type="binding site" evidence="10">
    <location>
        <begin position="110"/>
        <end position="116"/>
    </location>
    <ligand>
        <name>ATP</name>
        <dbReference type="ChEBI" id="CHEBI:30616"/>
    </ligand>
</feature>
<evidence type="ECO:0000313" key="15">
    <source>
        <dbReference type="EMBL" id="TWT49925.1"/>
    </source>
</evidence>
<protein>
    <recommendedName>
        <fullName evidence="10 11">UDP-N-acetylmuramoyl-tripeptide--D-alanyl-D-alanine ligase</fullName>
        <ecNumber evidence="10 11">6.3.2.10</ecNumber>
    </recommendedName>
    <alternativeName>
        <fullName evidence="10">D-alanyl-D-alanine-adding enzyme</fullName>
    </alternativeName>
</protein>
<evidence type="ECO:0000256" key="9">
    <source>
        <dbReference type="ARBA" id="ARBA00023316"/>
    </source>
</evidence>
<dbReference type="UniPathway" id="UPA00219"/>
<dbReference type="GO" id="GO:0009252">
    <property type="term" value="P:peptidoglycan biosynthetic process"/>
    <property type="evidence" value="ECO:0007669"/>
    <property type="project" value="UniProtKB-UniRule"/>
</dbReference>
<comment type="catalytic activity">
    <reaction evidence="10 11">
        <text>D-alanyl-D-alanine + UDP-N-acetyl-alpha-D-muramoyl-L-alanyl-gamma-D-glutamyl-meso-2,6-diaminopimelate + ATP = UDP-N-acetyl-alpha-D-muramoyl-L-alanyl-gamma-D-glutamyl-meso-2,6-diaminopimeloyl-D-alanyl-D-alanine + ADP + phosphate + H(+)</text>
        <dbReference type="Rhea" id="RHEA:28374"/>
        <dbReference type="ChEBI" id="CHEBI:15378"/>
        <dbReference type="ChEBI" id="CHEBI:30616"/>
        <dbReference type="ChEBI" id="CHEBI:43474"/>
        <dbReference type="ChEBI" id="CHEBI:57822"/>
        <dbReference type="ChEBI" id="CHEBI:61386"/>
        <dbReference type="ChEBI" id="CHEBI:83905"/>
        <dbReference type="ChEBI" id="CHEBI:456216"/>
        <dbReference type="EC" id="6.3.2.10"/>
    </reaction>
</comment>
<comment type="subcellular location">
    <subcellularLocation>
        <location evidence="10 11">Cytoplasm</location>
    </subcellularLocation>
</comment>
<dbReference type="HAMAP" id="MF_02019">
    <property type="entry name" value="MurF"/>
    <property type="match status" value="1"/>
</dbReference>
<sequence length="471" mass="51777">MQPIAVDDLISAIGGVPNGLPAGNPDVTRICIDSRQIQVGDVFWALEGNNFDGHDFVESALKQGALLAVVEPESYNLERTIQVADTLMAFWDFAEAYRRQFDSLIIGVTGTVGKTTTRHMIHSVLSNKFRGIESPQNYNNHFGVPLSLLQLDDRQDFGVIEIGASQPGEIGDLTEVVHPEIGVITAIGPCHLDEFKSFENILRTKAELIERIPKEGFVVLNGDDRNVRKIADNADCSVVFVGERSRNDLVARDIQVSNNLVKFRVDQSEFHVPATGRHHVTSALISIAIGRQIDMTDSEIQNGLNSFAAIPGRSYLRKIGPWTVIDDTYNSNPVSMSAACRTLQDMTTEGKRILLTGDMLALGEWSEDFHHLLGEEVTRAKIDRVIAIGSQAASVAGSARQHGMDAGCLGIARDHEIAMLLLSLWLEPDDVVLVKGSRGTRMETFLPRLEQLAEQIPQIESNFEASTRKVA</sequence>
<dbReference type="PANTHER" id="PTHR43024:SF1">
    <property type="entry name" value="UDP-N-ACETYLMURAMOYL-TRIPEPTIDE--D-ALANYL-D-ALANINE LIGASE"/>
    <property type="match status" value="1"/>
</dbReference>
<name>A0A5C5WIK0_9PLAN</name>
<evidence type="ECO:0000256" key="11">
    <source>
        <dbReference type="RuleBase" id="RU004136"/>
    </source>
</evidence>
<dbReference type="Gene3D" id="3.40.1390.10">
    <property type="entry name" value="MurE/MurF, N-terminal domain"/>
    <property type="match status" value="1"/>
</dbReference>
<dbReference type="InterPro" id="IPR000713">
    <property type="entry name" value="Mur_ligase_N"/>
</dbReference>
<evidence type="ECO:0000256" key="8">
    <source>
        <dbReference type="ARBA" id="ARBA00023306"/>
    </source>
</evidence>
<dbReference type="Pfam" id="PF02875">
    <property type="entry name" value="Mur_ligase_C"/>
    <property type="match status" value="1"/>
</dbReference>
<dbReference type="Gene3D" id="3.90.190.20">
    <property type="entry name" value="Mur ligase, C-terminal domain"/>
    <property type="match status" value="1"/>
</dbReference>
<dbReference type="OrthoDB" id="9801978at2"/>
<keyword evidence="6 10" id="KW-0133">Cell shape</keyword>
<dbReference type="InterPro" id="IPR051046">
    <property type="entry name" value="MurCDEF_CellWall_CoF430Synth"/>
</dbReference>
<dbReference type="SUPFAM" id="SSF53244">
    <property type="entry name" value="MurD-like peptide ligases, peptide-binding domain"/>
    <property type="match status" value="1"/>
</dbReference>
<comment type="caution">
    <text evidence="15">The sequence shown here is derived from an EMBL/GenBank/DDBJ whole genome shotgun (WGS) entry which is preliminary data.</text>
</comment>
<dbReference type="GO" id="GO:0051301">
    <property type="term" value="P:cell division"/>
    <property type="evidence" value="ECO:0007669"/>
    <property type="project" value="UniProtKB-KW"/>
</dbReference>
<dbReference type="GO" id="GO:0005524">
    <property type="term" value="F:ATP binding"/>
    <property type="evidence" value="ECO:0007669"/>
    <property type="project" value="UniProtKB-UniRule"/>
</dbReference>
<dbReference type="InterPro" id="IPR005863">
    <property type="entry name" value="UDP-N-AcMur_synth"/>
</dbReference>
<feature type="domain" description="Mur ligase central" evidence="14">
    <location>
        <begin position="108"/>
        <end position="289"/>
    </location>
</feature>
<dbReference type="Pfam" id="PF01225">
    <property type="entry name" value="Mur_ligase"/>
    <property type="match status" value="1"/>
</dbReference>
<keyword evidence="8 10" id="KW-0131">Cell cycle</keyword>
<reference evidence="15 16" key="1">
    <citation type="submission" date="2019-02" db="EMBL/GenBank/DDBJ databases">
        <title>Deep-cultivation of Planctomycetes and their phenomic and genomic characterization uncovers novel biology.</title>
        <authorList>
            <person name="Wiegand S."/>
            <person name="Jogler M."/>
            <person name="Boedeker C."/>
            <person name="Pinto D."/>
            <person name="Vollmers J."/>
            <person name="Rivas-Marin E."/>
            <person name="Kohn T."/>
            <person name="Peeters S.H."/>
            <person name="Heuer A."/>
            <person name="Rast P."/>
            <person name="Oberbeckmann S."/>
            <person name="Bunk B."/>
            <person name="Jeske O."/>
            <person name="Meyerdierks A."/>
            <person name="Storesund J.E."/>
            <person name="Kallscheuer N."/>
            <person name="Luecker S."/>
            <person name="Lage O.M."/>
            <person name="Pohl T."/>
            <person name="Merkel B.J."/>
            <person name="Hornburger P."/>
            <person name="Mueller R.-W."/>
            <person name="Bruemmer F."/>
            <person name="Labrenz M."/>
            <person name="Spormann A.M."/>
            <person name="Op Den Camp H."/>
            <person name="Overmann J."/>
            <person name="Amann R."/>
            <person name="Jetten M.S.M."/>
            <person name="Mascher T."/>
            <person name="Medema M.H."/>
            <person name="Devos D.P."/>
            <person name="Kaster A.-K."/>
            <person name="Ovreas L."/>
            <person name="Rohde M."/>
            <person name="Galperin M.Y."/>
            <person name="Jogler C."/>
        </authorList>
    </citation>
    <scope>NUCLEOTIDE SEQUENCE [LARGE SCALE GENOMIC DNA]</scope>
    <source>
        <strain evidence="15 16">KOR42</strain>
    </source>
</reference>
<evidence type="ECO:0000256" key="10">
    <source>
        <dbReference type="HAMAP-Rule" id="MF_02019"/>
    </source>
</evidence>
<feature type="domain" description="Mur ligase N-terminal catalytic" evidence="12">
    <location>
        <begin position="27"/>
        <end position="74"/>
    </location>
</feature>
<evidence type="ECO:0000259" key="14">
    <source>
        <dbReference type="Pfam" id="PF08245"/>
    </source>
</evidence>
<dbReference type="EMBL" id="SIHI01000016">
    <property type="protein sequence ID" value="TWT49925.1"/>
    <property type="molecule type" value="Genomic_DNA"/>
</dbReference>